<evidence type="ECO:0000256" key="2">
    <source>
        <dbReference type="ARBA" id="ARBA00022692"/>
    </source>
</evidence>
<dbReference type="InterPro" id="IPR000620">
    <property type="entry name" value="EamA_dom"/>
</dbReference>
<proteinExistence type="predicted"/>
<dbReference type="RefSeq" id="WP_197724744.1">
    <property type="nucleotide sequence ID" value="NZ_AP019389.1"/>
</dbReference>
<dbReference type="InterPro" id="IPR037185">
    <property type="entry name" value="EmrE-like"/>
</dbReference>
<evidence type="ECO:0000259" key="6">
    <source>
        <dbReference type="Pfam" id="PF00892"/>
    </source>
</evidence>
<comment type="subcellular location">
    <subcellularLocation>
        <location evidence="1">Membrane</location>
        <topology evidence="1">Multi-pass membrane protein</topology>
    </subcellularLocation>
</comment>
<sequence length="290" mass="29057">MGIGPATSSPSPSTPEAAPRFGAGQVALLAALAILAFAGNSIIARAALVDGAIDAASFSLVRLAAGALVLVPLLVRSEGRWSLSGGASLFVYVALFSWAYVELPTATGALILFAVVQATILLTGIARGERVRLLGWIGLVVSLTGLAVLLVPQVETGRLVPALFMAASGIAWGAYTMIGRRAAAPGAHTARSFAIGALLALPLLALSDGMPGVHGLMLAGLSGAVTSGLGYVVWNRVSPALGLATLATVQLATPLVAALGGVALLGEAVTRELVVSGALIVAGIAMTLRR</sequence>
<evidence type="ECO:0000256" key="4">
    <source>
        <dbReference type="ARBA" id="ARBA00023136"/>
    </source>
</evidence>
<dbReference type="InterPro" id="IPR050638">
    <property type="entry name" value="AA-Vitamin_Transporters"/>
</dbReference>
<dbReference type="PANTHER" id="PTHR32322:SF9">
    <property type="entry name" value="AMINO-ACID METABOLITE EFFLUX PUMP-RELATED"/>
    <property type="match status" value="1"/>
</dbReference>
<keyword evidence="4 5" id="KW-0472">Membrane</keyword>
<dbReference type="Pfam" id="PF00892">
    <property type="entry name" value="EamA"/>
    <property type="match status" value="1"/>
</dbReference>
<reference evidence="7 8" key="1">
    <citation type="submission" date="2019-01" db="EMBL/GenBank/DDBJ databases">
        <title>Complete genome sequence of Erythrobacter flavus KJ5.</title>
        <authorList>
            <person name="Kanesaki Y."/>
            <person name="Brotosudarmo T."/>
            <person name="Moriuchi R."/>
            <person name="Awai K."/>
        </authorList>
    </citation>
    <scope>NUCLEOTIDE SEQUENCE [LARGE SCALE GENOMIC DNA]</scope>
    <source>
        <strain evidence="7 8">KJ5</strain>
    </source>
</reference>
<feature type="transmembrane region" description="Helical" evidence="5">
    <location>
        <begin position="269"/>
        <end position="288"/>
    </location>
</feature>
<feature type="transmembrane region" description="Helical" evidence="5">
    <location>
        <begin position="133"/>
        <end position="153"/>
    </location>
</feature>
<feature type="transmembrane region" description="Helical" evidence="5">
    <location>
        <begin position="159"/>
        <end position="178"/>
    </location>
</feature>
<keyword evidence="3 5" id="KW-1133">Transmembrane helix</keyword>
<accession>A0A3T1CFH8</accession>
<dbReference type="AlphaFoldDB" id="A0A3T1CFH8"/>
<dbReference type="GO" id="GO:0016020">
    <property type="term" value="C:membrane"/>
    <property type="evidence" value="ECO:0007669"/>
    <property type="project" value="UniProtKB-SubCell"/>
</dbReference>
<evidence type="ECO:0000313" key="8">
    <source>
        <dbReference type="Proteomes" id="UP000290057"/>
    </source>
</evidence>
<evidence type="ECO:0000256" key="3">
    <source>
        <dbReference type="ARBA" id="ARBA00022989"/>
    </source>
</evidence>
<name>A0A3T1CFH8_9SPHN</name>
<feature type="transmembrane region" description="Helical" evidence="5">
    <location>
        <begin position="213"/>
        <end position="234"/>
    </location>
</feature>
<dbReference type="Proteomes" id="UP000290057">
    <property type="component" value="Chromosome"/>
</dbReference>
<dbReference type="EMBL" id="AP019389">
    <property type="protein sequence ID" value="BBI19736.1"/>
    <property type="molecule type" value="Genomic_DNA"/>
</dbReference>
<feature type="transmembrane region" description="Helical" evidence="5">
    <location>
        <begin position="55"/>
        <end position="75"/>
    </location>
</feature>
<feature type="transmembrane region" description="Helical" evidence="5">
    <location>
        <begin position="82"/>
        <end position="101"/>
    </location>
</feature>
<dbReference type="SUPFAM" id="SSF103481">
    <property type="entry name" value="Multidrug resistance efflux transporter EmrE"/>
    <property type="match status" value="2"/>
</dbReference>
<gene>
    <name evidence="7" type="ORF">EKJ_05830</name>
</gene>
<organism evidence="7 8">
    <name type="scientific">Qipengyuania flava</name>
    <dbReference type="NCBI Taxonomy" id="192812"/>
    <lineage>
        <taxon>Bacteria</taxon>
        <taxon>Pseudomonadati</taxon>
        <taxon>Pseudomonadota</taxon>
        <taxon>Alphaproteobacteria</taxon>
        <taxon>Sphingomonadales</taxon>
        <taxon>Erythrobacteraceae</taxon>
        <taxon>Qipengyuania</taxon>
    </lineage>
</organism>
<feature type="transmembrane region" description="Helical" evidence="5">
    <location>
        <begin position="190"/>
        <end position="207"/>
    </location>
</feature>
<feature type="domain" description="EamA" evidence="6">
    <location>
        <begin position="162"/>
        <end position="288"/>
    </location>
</feature>
<evidence type="ECO:0000313" key="7">
    <source>
        <dbReference type="EMBL" id="BBI19736.1"/>
    </source>
</evidence>
<evidence type="ECO:0000256" key="5">
    <source>
        <dbReference type="SAM" id="Phobius"/>
    </source>
</evidence>
<evidence type="ECO:0000256" key="1">
    <source>
        <dbReference type="ARBA" id="ARBA00004141"/>
    </source>
</evidence>
<keyword evidence="8" id="KW-1185">Reference proteome</keyword>
<protein>
    <recommendedName>
        <fullName evidence="6">EamA domain-containing protein</fullName>
    </recommendedName>
</protein>
<feature type="transmembrane region" description="Helical" evidence="5">
    <location>
        <begin position="21"/>
        <end position="43"/>
    </location>
</feature>
<dbReference type="PANTHER" id="PTHR32322">
    <property type="entry name" value="INNER MEMBRANE TRANSPORTER"/>
    <property type="match status" value="1"/>
</dbReference>
<feature type="transmembrane region" description="Helical" evidence="5">
    <location>
        <begin position="107"/>
        <end position="126"/>
    </location>
</feature>
<feature type="transmembrane region" description="Helical" evidence="5">
    <location>
        <begin position="241"/>
        <end position="263"/>
    </location>
</feature>
<keyword evidence="2 5" id="KW-0812">Transmembrane</keyword>